<dbReference type="Pfam" id="PF05113">
    <property type="entry name" value="DUF693"/>
    <property type="match status" value="1"/>
</dbReference>
<organism evidence="1 2">
    <name type="scientific">Borrelia duttonii CR2A</name>
    <dbReference type="NCBI Taxonomy" id="1432657"/>
    <lineage>
        <taxon>Bacteria</taxon>
        <taxon>Pseudomonadati</taxon>
        <taxon>Spirochaetota</taxon>
        <taxon>Spirochaetia</taxon>
        <taxon>Spirochaetales</taxon>
        <taxon>Borreliaceae</taxon>
        <taxon>Borrelia</taxon>
    </lineage>
</organism>
<evidence type="ECO:0008006" key="3">
    <source>
        <dbReference type="Google" id="ProtNLM"/>
    </source>
</evidence>
<protein>
    <recommendedName>
        <fullName evidence="3">KOW domain-containing protein</fullName>
    </recommendedName>
</protein>
<gene>
    <name evidence="1" type="ORF">BDCR2A_01940</name>
</gene>
<reference evidence="1 2" key="1">
    <citation type="submission" date="2013-12" db="EMBL/GenBank/DDBJ databases">
        <title>Comparative genomics of relapsing fever spirochetes.</title>
        <authorList>
            <person name="Schwan T.G."/>
            <person name="Raffel S.J."/>
            <person name="Porcella S.F."/>
        </authorList>
    </citation>
    <scope>NUCLEOTIDE SEQUENCE [LARGE SCALE GENOMIC DNA]</scope>
    <source>
        <strain evidence="1 2">CR2A</strain>
    </source>
</reference>
<sequence length="59" mass="6417">MYTHKLKVGDKVSFIDGTGKKIKGTISQADAVLSNIGECSLILKLYDDANYLNIKGEAK</sequence>
<dbReference type="Proteomes" id="UP000019148">
    <property type="component" value="Unassembled WGS sequence"/>
</dbReference>
<comment type="caution">
    <text evidence="1">The sequence shown here is derived from an EMBL/GenBank/DDBJ whole genome shotgun (WGS) entry which is preliminary data.</text>
</comment>
<evidence type="ECO:0000313" key="2">
    <source>
        <dbReference type="Proteomes" id="UP000019148"/>
    </source>
</evidence>
<proteinExistence type="predicted"/>
<dbReference type="AlphaFoldDB" id="W6TFR3"/>
<name>W6TFR3_9SPIR</name>
<dbReference type="InterPro" id="IPR007800">
    <property type="entry name" value="DUF693"/>
</dbReference>
<accession>W6TFR3</accession>
<dbReference type="PATRIC" id="fig|1432657.3.peg.1805"/>
<evidence type="ECO:0000313" key="1">
    <source>
        <dbReference type="EMBL" id="ETZ17140.1"/>
    </source>
</evidence>
<dbReference type="EMBL" id="AZIT01000095">
    <property type="protein sequence ID" value="ETZ17140.1"/>
    <property type="molecule type" value="Genomic_DNA"/>
</dbReference>